<feature type="compositionally biased region" description="Low complexity" evidence="1">
    <location>
        <begin position="33"/>
        <end position="73"/>
    </location>
</feature>
<feature type="region of interest" description="Disordered" evidence="1">
    <location>
        <begin position="18"/>
        <end position="83"/>
    </location>
</feature>
<keyword evidence="2" id="KW-0732">Signal</keyword>
<evidence type="ECO:0000313" key="3">
    <source>
        <dbReference type="EMBL" id="KZD20365.1"/>
    </source>
</evidence>
<name>A0A163X3H4_9BRAD</name>
<protein>
    <submittedName>
        <fullName evidence="3">Uncharacterized protein</fullName>
    </submittedName>
</protein>
<evidence type="ECO:0000256" key="2">
    <source>
        <dbReference type="SAM" id="SignalP"/>
    </source>
</evidence>
<dbReference type="OrthoDB" id="9982800at2"/>
<feature type="chain" id="PRO_5007847324" evidence="2">
    <location>
        <begin position="25"/>
        <end position="83"/>
    </location>
</feature>
<gene>
    <name evidence="3" type="ORF">A4A58_19190</name>
</gene>
<organism evidence="3 4">
    <name type="scientific">Tardiphaga robiniae</name>
    <dbReference type="NCBI Taxonomy" id="943830"/>
    <lineage>
        <taxon>Bacteria</taxon>
        <taxon>Pseudomonadati</taxon>
        <taxon>Pseudomonadota</taxon>
        <taxon>Alphaproteobacteria</taxon>
        <taxon>Hyphomicrobiales</taxon>
        <taxon>Nitrobacteraceae</taxon>
        <taxon>Tardiphaga</taxon>
    </lineage>
</organism>
<dbReference type="Proteomes" id="UP000076574">
    <property type="component" value="Unassembled WGS sequence"/>
</dbReference>
<feature type="signal peptide" evidence="2">
    <location>
        <begin position="1"/>
        <end position="24"/>
    </location>
</feature>
<feature type="compositionally biased region" description="Gly residues" evidence="1">
    <location>
        <begin position="74"/>
        <end position="83"/>
    </location>
</feature>
<accession>A0A163X3H4</accession>
<sequence length="83" mass="8173">MQKIITISATALLLAGATMSPASAEKSRRHHTQQGVTSGQGMTTGTGRTYTGGNAALKGNSGNSGQGDNSLGNIKGGNIGAGK</sequence>
<dbReference type="AlphaFoldDB" id="A0A163X3H4"/>
<dbReference type="RefSeq" id="WP_068738688.1">
    <property type="nucleotide sequence ID" value="NZ_LVYV01000056.1"/>
</dbReference>
<evidence type="ECO:0000256" key="1">
    <source>
        <dbReference type="SAM" id="MobiDB-lite"/>
    </source>
</evidence>
<dbReference type="EMBL" id="LVYV01000056">
    <property type="protein sequence ID" value="KZD20365.1"/>
    <property type="molecule type" value="Genomic_DNA"/>
</dbReference>
<evidence type="ECO:0000313" key="4">
    <source>
        <dbReference type="Proteomes" id="UP000076574"/>
    </source>
</evidence>
<proteinExistence type="predicted"/>
<keyword evidence="4" id="KW-1185">Reference proteome</keyword>
<reference evidence="3 4" key="1">
    <citation type="submission" date="2016-03" db="EMBL/GenBank/DDBJ databases">
        <title>Microsymbionts genomes from the relict species Vavilovia formosa (Stev.) Fed.</title>
        <authorList>
            <person name="Kopat V."/>
            <person name="Chirak E."/>
            <person name="Kimeklis A."/>
            <person name="Andronov E."/>
        </authorList>
    </citation>
    <scope>NUCLEOTIDE SEQUENCE [LARGE SCALE GENOMIC DNA]</scope>
    <source>
        <strain evidence="3 4">Vaf07</strain>
    </source>
</reference>
<comment type="caution">
    <text evidence="3">The sequence shown here is derived from an EMBL/GenBank/DDBJ whole genome shotgun (WGS) entry which is preliminary data.</text>
</comment>